<organism evidence="5 6">
    <name type="scientific">Psychrosphaera ytuae</name>
    <dbReference type="NCBI Taxonomy" id="2820710"/>
    <lineage>
        <taxon>Bacteria</taxon>
        <taxon>Pseudomonadati</taxon>
        <taxon>Pseudomonadota</taxon>
        <taxon>Gammaproteobacteria</taxon>
        <taxon>Alteromonadales</taxon>
        <taxon>Pseudoalteromonadaceae</taxon>
        <taxon>Psychrosphaera</taxon>
    </lineage>
</organism>
<evidence type="ECO:0000256" key="2">
    <source>
        <dbReference type="ARBA" id="ARBA00022737"/>
    </source>
</evidence>
<reference evidence="5" key="1">
    <citation type="submission" date="2021-03" db="EMBL/GenBank/DDBJ databases">
        <title>Description of Psychrosphaera ytuae sp. nov. isolated from deep sea sediment of South China Sea.</title>
        <authorList>
            <person name="Zhang J."/>
            <person name="Xu X.-D."/>
        </authorList>
    </citation>
    <scope>NUCLEOTIDE SEQUENCE</scope>
    <source>
        <strain evidence="5">MTZ26</strain>
    </source>
</reference>
<evidence type="ECO:0000313" key="5">
    <source>
        <dbReference type="EMBL" id="QTH64723.1"/>
    </source>
</evidence>
<feature type="compositionally biased region" description="Polar residues" evidence="3">
    <location>
        <begin position="128"/>
        <end position="154"/>
    </location>
</feature>
<evidence type="ECO:0000256" key="3">
    <source>
        <dbReference type="SAM" id="MobiDB-lite"/>
    </source>
</evidence>
<evidence type="ECO:0000256" key="4">
    <source>
        <dbReference type="SAM" id="SignalP"/>
    </source>
</evidence>
<dbReference type="AlphaFoldDB" id="A0A975HJ06"/>
<accession>A0A975HJ06</accession>
<feature type="chain" id="PRO_5037064050" description="Galactose oxidase" evidence="4">
    <location>
        <begin position="28"/>
        <end position="472"/>
    </location>
</feature>
<dbReference type="InterPro" id="IPR015915">
    <property type="entry name" value="Kelch-typ_b-propeller"/>
</dbReference>
<dbReference type="PANTHER" id="PTHR45632:SF3">
    <property type="entry name" value="KELCH-LIKE PROTEIN 32"/>
    <property type="match status" value="1"/>
</dbReference>
<keyword evidence="2" id="KW-0677">Repeat</keyword>
<dbReference type="Gene3D" id="2.120.10.80">
    <property type="entry name" value="Kelch-type beta propeller"/>
    <property type="match status" value="1"/>
</dbReference>
<dbReference type="EMBL" id="CP072110">
    <property type="protein sequence ID" value="QTH64723.1"/>
    <property type="molecule type" value="Genomic_DNA"/>
</dbReference>
<dbReference type="Proteomes" id="UP000682739">
    <property type="component" value="Chromosome"/>
</dbReference>
<feature type="compositionally biased region" description="Basic and acidic residues" evidence="3">
    <location>
        <begin position="99"/>
        <end position="114"/>
    </location>
</feature>
<dbReference type="SUPFAM" id="SSF117281">
    <property type="entry name" value="Kelch motif"/>
    <property type="match status" value="1"/>
</dbReference>
<dbReference type="Pfam" id="PF01344">
    <property type="entry name" value="Kelch_1"/>
    <property type="match status" value="1"/>
</dbReference>
<keyword evidence="1" id="KW-0880">Kelch repeat</keyword>
<evidence type="ECO:0008006" key="7">
    <source>
        <dbReference type="Google" id="ProtNLM"/>
    </source>
</evidence>
<dbReference type="InterPro" id="IPR006652">
    <property type="entry name" value="Kelch_1"/>
</dbReference>
<feature type="region of interest" description="Disordered" evidence="3">
    <location>
        <begin position="96"/>
        <end position="154"/>
    </location>
</feature>
<sequence length="472" mass="51887">MKRPKKIAISSVISTLVIATLSLSVSAKNNTQKVLPDLPFPVTANATLVLEPSNHTEEQSSSATVLTFLGLTENSEKKLELVEIGAQFPKLTMVSTQSVREKNSDQTSEQKDATPRFTLNLDIIPDTELSTQPPSEQSISTDFEDSVNQPDSNTAANVEANDASIANDIVELKQQEFKGSDWQPLPVVPSLNKFKGRFATAATQVNGIVYLLGGYSNNQVQRPAFTPNLQNRSDFYAYDPATQQYSLLEDLPVAVDDTTLVTYRDRYIYALSGWHKEGAVNLVQVFDTFKNEWFQASPLPINGVFGHAAGILDNTILMCDGASMQQQFATASRLTINQRCLIGEIDVTNPSLITWQEWAHPGDSGRFRMAAISDVNTDQICFVGGATELYNLNGMNAKGTAVEGTTEVWCYQASNRTWQISDAPEPSYDHKSAFIFQNKVMTLGGRNKSGIISHAIVHKTFSNELIESPNSN</sequence>
<gene>
    <name evidence="5" type="ORF">J1N51_04470</name>
</gene>
<evidence type="ECO:0000256" key="1">
    <source>
        <dbReference type="ARBA" id="ARBA00022441"/>
    </source>
</evidence>
<dbReference type="RefSeq" id="WP_208832777.1">
    <property type="nucleotide sequence ID" value="NZ_CP072110.1"/>
</dbReference>
<proteinExistence type="predicted"/>
<dbReference type="KEGG" id="psym:J1N51_04470"/>
<keyword evidence="4" id="KW-0732">Signal</keyword>
<keyword evidence="6" id="KW-1185">Reference proteome</keyword>
<dbReference type="PANTHER" id="PTHR45632">
    <property type="entry name" value="LD33804P"/>
    <property type="match status" value="1"/>
</dbReference>
<evidence type="ECO:0000313" key="6">
    <source>
        <dbReference type="Proteomes" id="UP000682739"/>
    </source>
</evidence>
<protein>
    <recommendedName>
        <fullName evidence="7">Galactose oxidase</fullName>
    </recommendedName>
</protein>
<name>A0A975HJ06_9GAMM</name>
<feature type="signal peptide" evidence="4">
    <location>
        <begin position="1"/>
        <end position="27"/>
    </location>
</feature>